<evidence type="ECO:0000256" key="5">
    <source>
        <dbReference type="ARBA" id="ARBA00023136"/>
    </source>
</evidence>
<dbReference type="RefSeq" id="WP_319936688.1">
    <property type="nucleotide sequence ID" value="NZ_JACIFF010000001.1"/>
</dbReference>
<dbReference type="SUPFAM" id="SSF49299">
    <property type="entry name" value="PKD domain"/>
    <property type="match status" value="9"/>
</dbReference>
<dbReference type="SMART" id="SM00089">
    <property type="entry name" value="PKD"/>
    <property type="match status" value="7"/>
</dbReference>
<protein>
    <submittedName>
        <fullName evidence="8">PKD repeat protein</fullName>
    </submittedName>
</protein>
<dbReference type="InterPro" id="IPR013783">
    <property type="entry name" value="Ig-like_fold"/>
</dbReference>
<dbReference type="Gene3D" id="2.60.40.10">
    <property type="entry name" value="Immunoglobulins"/>
    <property type="match status" value="8"/>
</dbReference>
<keyword evidence="6" id="KW-0732">Signal</keyword>
<dbReference type="GO" id="GO:0005261">
    <property type="term" value="F:monoatomic cation channel activity"/>
    <property type="evidence" value="ECO:0007669"/>
    <property type="project" value="TreeGrafter"/>
</dbReference>
<dbReference type="EMBL" id="JACIFF010000001">
    <property type="protein sequence ID" value="MBB4077632.1"/>
    <property type="molecule type" value="Genomic_DNA"/>
</dbReference>
<dbReference type="PROSITE" id="PS51257">
    <property type="entry name" value="PROKAR_LIPOPROTEIN"/>
    <property type="match status" value="1"/>
</dbReference>
<feature type="chain" id="PRO_5032571450" evidence="6">
    <location>
        <begin position="26"/>
        <end position="1625"/>
    </location>
</feature>
<keyword evidence="9" id="KW-1185">Reference proteome</keyword>
<evidence type="ECO:0000313" key="8">
    <source>
        <dbReference type="EMBL" id="MBB4077632.1"/>
    </source>
</evidence>
<dbReference type="PROSITE" id="PS50093">
    <property type="entry name" value="PKD"/>
    <property type="match status" value="5"/>
</dbReference>
<evidence type="ECO:0000259" key="7">
    <source>
        <dbReference type="PROSITE" id="PS50093"/>
    </source>
</evidence>
<dbReference type="GO" id="GO:0006816">
    <property type="term" value="P:calcium ion transport"/>
    <property type="evidence" value="ECO:0007669"/>
    <property type="project" value="TreeGrafter"/>
</dbReference>
<evidence type="ECO:0000256" key="1">
    <source>
        <dbReference type="ARBA" id="ARBA00004141"/>
    </source>
</evidence>
<feature type="domain" description="PKD" evidence="7">
    <location>
        <begin position="1195"/>
        <end position="1268"/>
    </location>
</feature>
<feature type="domain" description="PKD" evidence="7">
    <location>
        <begin position="134"/>
        <end position="201"/>
    </location>
</feature>
<evidence type="ECO:0000313" key="9">
    <source>
        <dbReference type="Proteomes" id="UP000576209"/>
    </source>
</evidence>
<organism evidence="8 9">
    <name type="scientific">Neolewinella aquimaris</name>
    <dbReference type="NCBI Taxonomy" id="1835722"/>
    <lineage>
        <taxon>Bacteria</taxon>
        <taxon>Pseudomonadati</taxon>
        <taxon>Bacteroidota</taxon>
        <taxon>Saprospiria</taxon>
        <taxon>Saprospirales</taxon>
        <taxon>Lewinellaceae</taxon>
        <taxon>Neolewinella</taxon>
    </lineage>
</organism>
<gene>
    <name evidence="8" type="ORF">GGR28_000233</name>
</gene>
<proteinExistence type="predicted"/>
<feature type="signal peptide" evidence="6">
    <location>
        <begin position="1"/>
        <end position="25"/>
    </location>
</feature>
<evidence type="ECO:0000256" key="2">
    <source>
        <dbReference type="ARBA" id="ARBA00022692"/>
    </source>
</evidence>
<comment type="subcellular location">
    <subcellularLocation>
        <location evidence="1">Membrane</location>
        <topology evidence="1">Multi-pass membrane protein</topology>
    </subcellularLocation>
</comment>
<dbReference type="PANTHER" id="PTHR46730:SF4">
    <property type="entry name" value="POLYCYSTIC KIDNEY DISEASE PROTEIN 1-LIKE 1"/>
    <property type="match status" value="1"/>
</dbReference>
<keyword evidence="4" id="KW-1133">Transmembrane helix</keyword>
<dbReference type="GO" id="GO:0005886">
    <property type="term" value="C:plasma membrane"/>
    <property type="evidence" value="ECO:0007669"/>
    <property type="project" value="TreeGrafter"/>
</dbReference>
<accession>A0A840E1J1</accession>
<name>A0A840E1J1_9BACT</name>
<keyword evidence="5" id="KW-0472">Membrane</keyword>
<reference evidence="8 9" key="1">
    <citation type="submission" date="2020-08" db="EMBL/GenBank/DDBJ databases">
        <title>Genomic Encyclopedia of Type Strains, Phase IV (KMG-IV): sequencing the most valuable type-strain genomes for metagenomic binning, comparative biology and taxonomic classification.</title>
        <authorList>
            <person name="Goeker M."/>
        </authorList>
    </citation>
    <scope>NUCLEOTIDE SEQUENCE [LARGE SCALE GENOMIC DNA]</scope>
    <source>
        <strain evidence="8 9">DSM 105137</strain>
    </source>
</reference>
<feature type="domain" description="PKD" evidence="7">
    <location>
        <begin position="1472"/>
        <end position="1505"/>
    </location>
</feature>
<keyword evidence="3" id="KW-0677">Repeat</keyword>
<keyword evidence="2" id="KW-0812">Transmembrane</keyword>
<dbReference type="PANTHER" id="PTHR46730">
    <property type="entry name" value="POLYCYSTIN-1"/>
    <property type="match status" value="1"/>
</dbReference>
<feature type="domain" description="PKD" evidence="7">
    <location>
        <begin position="800"/>
        <end position="834"/>
    </location>
</feature>
<dbReference type="InterPro" id="IPR000601">
    <property type="entry name" value="PKD_dom"/>
</dbReference>
<dbReference type="Pfam" id="PF18911">
    <property type="entry name" value="PKD_4"/>
    <property type="match status" value="5"/>
</dbReference>
<dbReference type="InterPro" id="IPR035986">
    <property type="entry name" value="PKD_dom_sf"/>
</dbReference>
<dbReference type="InterPro" id="IPR022409">
    <property type="entry name" value="PKD/Chitinase_dom"/>
</dbReference>
<dbReference type="Proteomes" id="UP000576209">
    <property type="component" value="Unassembled WGS sequence"/>
</dbReference>
<evidence type="ECO:0000256" key="4">
    <source>
        <dbReference type="ARBA" id="ARBA00022989"/>
    </source>
</evidence>
<evidence type="ECO:0000256" key="3">
    <source>
        <dbReference type="ARBA" id="ARBA00022737"/>
    </source>
</evidence>
<sequence>MTPRTQFGLLYATLLVFLLSTCVPAQSLTSCSAGDCGDLQVQFGDTDQEVACWGEPFTLPNRSEAGIDYFVIDWRDGTIDTVRHAGPISHVYTATEDGFCSPAETYRITYRGVRECDQGTSCATGAVYVEVFPDPTADFSVRAEACVGEEVVFLEESCNESSDGYFWNFGDGVTSTEANPKHVFSSPGNYTVRLRVTARGGCGNRTDEVVRQVRVVAPPDPAFTVSEGDRTVCVGDAITFTNQSSEYTNVRWAISSPQEWEFTDSDMDLTSEVITVRFREVGDFRIRLTGENACSSEIVESSIRVRTSPIANLTAPDPSCGPLALTVGELDFWMGGEYDELCWIFEQESGRDTVCREDFGTYTFETSGTVQLNIQSSCGLQSWQADVTVNLEGSLELTAEPTYCSGTAPTEFTANVAGGEWSGSGIVDPLTGRFDPGSARLGENVITYTVSNKGCEYSDQITVKVVASEAVATPDAALCIDGAPQQLIASPSGGSWSGTGITDERSGLFDPALAGVGSHTPLYTYTDGSGCRVVGRPTVVVAELPAIPVPDTIEVCFADADYDLTSISGLTDWAARGTLTWSVDNSEIAAGRLNPTRVTTGPDTLVLQVVYWEANCTVPHDVVLHVTEPVRITVDPVPDLCVSELTYRLVASPLGGVWSGPGVDPLTGSIDLSSTGGGRFTYRYTLYGATPCERSATTVITVDDPGHGLSAGAGQQVCEGEADTLLLLGAQPLDGEWTGPALSGLTVHLTELMPDSAYTYTYTRTGPSGCTATATKVVKYSARPIVTFGTPDSLCVAEPFQPADGETDASFHWDFGDGATSDIPAPEHTYTEGGRSYDQRLTVTSAAGCRVDTQRTVYVTARPTASFALDSLVGCSPFTLDLQSESVGEIVQTYWFVGRDTVADTPSGTHIIDGYLRDTSLTVTLVAENGCGAGTQERSVRVKPRPRASFALALDTGCSPFVPRINNRSQGEVVSYQWDFGNGNYSTAAQPEVPEYLASLDLSVPYSINLYAENACGRDTAHQRIRVFPADVRSMISLEETVGCQPWTVRPRSGATPGADLAWFVLDSLGKKVATGAGESPKLTLREAGEYRIVLGASRCGTATDTAYVTVTAAPDLSIDLPQAVCQTEALTLEPHGSAFVNPRWRIGGSVTSTDMSPTVSFTKKGIHLIELTAESPFTGCTTKVSTSIDVLPQPVARPAAIDSSGCQPFTTTFSSGAAAKSGLTYQWKFDKGGDVSDQESPTYTYPLAGNYEPSVTVTDSSGCSTTAVLSRIRVLPVPVANFTAPAEEFCGPTAAVPFRSGAVDAASYRWTFGDGRQSDAAAPVHTYQEPGEYPVKLITRSGYGCSDTAAMRVRMLAAPVAKFELPPPVACGPLEVSFRAEDTDASRFEWYLDGEELTFAGRLFDTLLTENRSYSLRLVAINQETCRDTFTVPDVLQLEARPTADFFPHVNEDPVAIGDVRFENRSTGADTYRWEFGDSTMSTATSPDHIYRGDGAYSVKLIAAANYAGGFACLDSVSRVVQTESFGRFFVPTAISPTSGPDEVRQWGAKGMLVRQYALEVFSPYGQRIFATEELEDGRPTGRWDGSYSGSDELVLQGAYTWRARVTYESGRTENLIGTVTVIR</sequence>
<comment type="caution">
    <text evidence="8">The sequence shown here is derived from an EMBL/GenBank/DDBJ whole genome shotgun (WGS) entry which is preliminary data.</text>
</comment>
<dbReference type="CDD" id="cd00146">
    <property type="entry name" value="PKD"/>
    <property type="match status" value="4"/>
</dbReference>
<evidence type="ECO:0000256" key="6">
    <source>
        <dbReference type="SAM" id="SignalP"/>
    </source>
</evidence>
<feature type="domain" description="PKD" evidence="7">
    <location>
        <begin position="1305"/>
        <end position="1361"/>
    </location>
</feature>